<sequence>MGRCCSPAQNSPCVLKVAPQPLADTEEATFDVPYEPGNVTVAEAVLAEMADILTMNIRLEPSPLMEVPWEPPPPEPEARQEAEEEKHEEEEAPKPSTSTASLLPPAAEGKSKGKKDRPTSATSQPPPTEVEVEEAAPAAEEKGNEETLPGFRWWCETGIVANIDQVLVFDVSGVSCTQSDD</sequence>
<name>A0A812NT14_9DINO</name>
<accession>A0A812NT14</accession>
<organism evidence="2 3">
    <name type="scientific">Symbiodinium natans</name>
    <dbReference type="NCBI Taxonomy" id="878477"/>
    <lineage>
        <taxon>Eukaryota</taxon>
        <taxon>Sar</taxon>
        <taxon>Alveolata</taxon>
        <taxon>Dinophyceae</taxon>
        <taxon>Suessiales</taxon>
        <taxon>Symbiodiniaceae</taxon>
        <taxon>Symbiodinium</taxon>
    </lineage>
</organism>
<dbReference type="Proteomes" id="UP000604046">
    <property type="component" value="Unassembled WGS sequence"/>
</dbReference>
<feature type="region of interest" description="Disordered" evidence="1">
    <location>
        <begin position="64"/>
        <end position="148"/>
    </location>
</feature>
<proteinExistence type="predicted"/>
<dbReference type="AlphaFoldDB" id="A0A812NT14"/>
<dbReference type="EMBL" id="CAJNDS010002068">
    <property type="protein sequence ID" value="CAE7302330.1"/>
    <property type="molecule type" value="Genomic_DNA"/>
</dbReference>
<keyword evidence="3" id="KW-1185">Reference proteome</keyword>
<comment type="caution">
    <text evidence="2">The sequence shown here is derived from an EMBL/GenBank/DDBJ whole genome shotgun (WGS) entry which is preliminary data.</text>
</comment>
<reference evidence="2" key="1">
    <citation type="submission" date="2021-02" db="EMBL/GenBank/DDBJ databases">
        <authorList>
            <person name="Dougan E. K."/>
            <person name="Rhodes N."/>
            <person name="Thang M."/>
            <person name="Chan C."/>
        </authorList>
    </citation>
    <scope>NUCLEOTIDE SEQUENCE</scope>
</reference>
<feature type="compositionally biased region" description="Basic and acidic residues" evidence="1">
    <location>
        <begin position="76"/>
        <end position="85"/>
    </location>
</feature>
<protein>
    <submittedName>
        <fullName evidence="2">CPK1 protein</fullName>
    </submittedName>
</protein>
<gene>
    <name evidence="2" type="primary">CPK1</name>
    <name evidence="2" type="ORF">SNAT2548_LOCUS15901</name>
</gene>
<evidence type="ECO:0000313" key="3">
    <source>
        <dbReference type="Proteomes" id="UP000604046"/>
    </source>
</evidence>
<evidence type="ECO:0000313" key="2">
    <source>
        <dbReference type="EMBL" id="CAE7302330.1"/>
    </source>
</evidence>
<evidence type="ECO:0000256" key="1">
    <source>
        <dbReference type="SAM" id="MobiDB-lite"/>
    </source>
</evidence>